<feature type="domain" description="Bacterial Ig" evidence="2">
    <location>
        <begin position="245"/>
        <end position="322"/>
    </location>
</feature>
<comment type="caution">
    <text evidence="3">The sequence shown here is derived from an EMBL/GenBank/DDBJ whole genome shotgun (WGS) entry which is preliminary data.</text>
</comment>
<dbReference type="InterPro" id="IPR013783">
    <property type="entry name" value="Ig-like_fold"/>
</dbReference>
<feature type="domain" description="Bacterial Ig" evidence="2">
    <location>
        <begin position="325"/>
        <end position="402"/>
    </location>
</feature>
<dbReference type="RefSeq" id="WP_098902117.1">
    <property type="nucleotide sequence ID" value="NZ_NVNL01000025.1"/>
</dbReference>
<dbReference type="Gene3D" id="2.60.40.10">
    <property type="entry name" value="Immunoglobulins"/>
    <property type="match status" value="2"/>
</dbReference>
<accession>A0A9X6Y9V9</accession>
<evidence type="ECO:0000313" key="4">
    <source>
        <dbReference type="Proteomes" id="UP000220702"/>
    </source>
</evidence>
<sequence length="660" mass="73125">MKQQKCNKKPINVMATSALIATTLFTTLTPILPNQSVVHAEEQKQTEKPNAPTQVLQMQNTDAKAQQVEQSESKNAQVSKLEEGKLQMTTKNSLGISPAKEVTVKGDILIGNQFSWSLKGYDDIEFAKLNFNKERAQLQIELKENNQPHWFFKEIYASIKIQNSSGQVLYDKAIHGTQKVNAETNTIPVKVGDFIRFTHLEGRTLKDSRGSITNVAKDLTEGFGKEVTYQVTKEGLKIVDRELGPGMPEANEVKDTDTKVTGTAKIGADVIVKAGEKQLGIAKVDKEGKYSVNIEPQKSGTKLSVTAKNSGGISLATEVTVKETAPDAPKVNEVKDTDTKVTGTAKIGADVIIKTGEKQLGTAKVDKEGKYSVNIEPQKSGTKLSVTAKNSAGESKATEIEVQKSPSVTTSKFELGYWQNYGLIYEGQINNDDWDMKDSSRISKDIQILNEQKEIVKTVKAVNTNWYEPGKYNGYQCIITNDVLGGLPEGNFTLRMQVKIDGEVKGETDLELKQPMLFAGPMHDNYGDLEQIVEKGKVISPKIINNNQPGIHIAAVDRTAKVPVFKKYWNTQDRLVFNGYFNTDENLEGTKKIVTIFDEKDKEVAKMTGLNPIASPWEDVSTESTFQAIIPKEFSDQKKYKYKLSIENSEGKEIFGDFLN</sequence>
<protein>
    <recommendedName>
        <fullName evidence="5">Bacterial Ig domain-containing protein</fullName>
    </recommendedName>
</protein>
<dbReference type="Pfam" id="PF03272">
    <property type="entry name" value="Mucin_bdg"/>
    <property type="match status" value="1"/>
</dbReference>
<reference evidence="3 4" key="1">
    <citation type="submission" date="2017-09" db="EMBL/GenBank/DDBJ databases">
        <title>Large-scale bioinformatics analysis of Bacillus genomes uncovers conserved roles of natural products in bacterial physiology.</title>
        <authorList>
            <consortium name="Agbiome Team Llc"/>
            <person name="Bleich R.M."/>
            <person name="Grubbs K.J."/>
            <person name="Santa Maria K.C."/>
            <person name="Allen S.E."/>
            <person name="Farag S."/>
            <person name="Shank E.A."/>
            <person name="Bowers A."/>
        </authorList>
    </citation>
    <scope>NUCLEOTIDE SEQUENCE [LARGE SCALE GENOMIC DNA]</scope>
    <source>
        <strain evidence="3 4">AFS089089</strain>
    </source>
</reference>
<dbReference type="AlphaFoldDB" id="A0A9X6Y9V9"/>
<name>A0A9X6Y9V9_BACTU</name>
<dbReference type="Proteomes" id="UP000220702">
    <property type="component" value="Unassembled WGS sequence"/>
</dbReference>
<evidence type="ECO:0008006" key="5">
    <source>
        <dbReference type="Google" id="ProtNLM"/>
    </source>
</evidence>
<feature type="domain" description="Putative mucin/carbohydrate-binding" evidence="1">
    <location>
        <begin position="118"/>
        <end position="236"/>
    </location>
</feature>
<gene>
    <name evidence="3" type="ORF">CON71_17585</name>
</gene>
<dbReference type="Pfam" id="PF17936">
    <property type="entry name" value="Big_6"/>
    <property type="match status" value="2"/>
</dbReference>
<evidence type="ECO:0000313" key="3">
    <source>
        <dbReference type="EMBL" id="PEA88696.1"/>
    </source>
</evidence>
<dbReference type="EMBL" id="NVNL01000025">
    <property type="protein sequence ID" value="PEA88696.1"/>
    <property type="molecule type" value="Genomic_DNA"/>
</dbReference>
<dbReference type="InterPro" id="IPR041498">
    <property type="entry name" value="Big_6"/>
</dbReference>
<proteinExistence type="predicted"/>
<evidence type="ECO:0000259" key="1">
    <source>
        <dbReference type="Pfam" id="PF03272"/>
    </source>
</evidence>
<organism evidence="3 4">
    <name type="scientific">Bacillus thuringiensis</name>
    <dbReference type="NCBI Taxonomy" id="1428"/>
    <lineage>
        <taxon>Bacteria</taxon>
        <taxon>Bacillati</taxon>
        <taxon>Bacillota</taxon>
        <taxon>Bacilli</taxon>
        <taxon>Bacillales</taxon>
        <taxon>Bacillaceae</taxon>
        <taxon>Bacillus</taxon>
        <taxon>Bacillus cereus group</taxon>
    </lineage>
</organism>
<dbReference type="InterPro" id="IPR004954">
    <property type="entry name" value="Mucin-bd"/>
</dbReference>
<evidence type="ECO:0000259" key="2">
    <source>
        <dbReference type="Pfam" id="PF17936"/>
    </source>
</evidence>